<sequence>MGEFLMLRCGNGSPATCARERHDHDPEKQPQVVPPRCAACRRRDLVQHRVLTPPMIRPHQPKQGKLLLLLQ</sequence>
<name>A0A6G1ETH5_9ORYZ</name>
<accession>A0A6G1ETH5</accession>
<reference evidence="1 2" key="1">
    <citation type="submission" date="2019-11" db="EMBL/GenBank/DDBJ databases">
        <title>Whole genome sequence of Oryza granulata.</title>
        <authorList>
            <person name="Li W."/>
        </authorList>
    </citation>
    <scope>NUCLEOTIDE SEQUENCE [LARGE SCALE GENOMIC DNA]</scope>
    <source>
        <strain evidence="2">cv. Menghai</strain>
        <tissue evidence="1">Leaf</tissue>
    </source>
</reference>
<dbReference type="AlphaFoldDB" id="A0A6G1ETH5"/>
<dbReference type="Proteomes" id="UP000479710">
    <property type="component" value="Unassembled WGS sequence"/>
</dbReference>
<comment type="caution">
    <text evidence="1">The sequence shown here is derived from an EMBL/GenBank/DDBJ whole genome shotgun (WGS) entry which is preliminary data.</text>
</comment>
<organism evidence="1 2">
    <name type="scientific">Oryza meyeriana var. granulata</name>
    <dbReference type="NCBI Taxonomy" id="110450"/>
    <lineage>
        <taxon>Eukaryota</taxon>
        <taxon>Viridiplantae</taxon>
        <taxon>Streptophyta</taxon>
        <taxon>Embryophyta</taxon>
        <taxon>Tracheophyta</taxon>
        <taxon>Spermatophyta</taxon>
        <taxon>Magnoliopsida</taxon>
        <taxon>Liliopsida</taxon>
        <taxon>Poales</taxon>
        <taxon>Poaceae</taxon>
        <taxon>BOP clade</taxon>
        <taxon>Oryzoideae</taxon>
        <taxon>Oryzeae</taxon>
        <taxon>Oryzinae</taxon>
        <taxon>Oryza</taxon>
        <taxon>Oryza meyeriana</taxon>
    </lineage>
</organism>
<protein>
    <submittedName>
        <fullName evidence="1">Uncharacterized protein</fullName>
    </submittedName>
</protein>
<evidence type="ECO:0000313" key="2">
    <source>
        <dbReference type="Proteomes" id="UP000479710"/>
    </source>
</evidence>
<gene>
    <name evidence="1" type="ORF">E2562_036963</name>
</gene>
<keyword evidence="2" id="KW-1185">Reference proteome</keyword>
<dbReference type="EMBL" id="SPHZ02000003">
    <property type="protein sequence ID" value="KAF0927940.1"/>
    <property type="molecule type" value="Genomic_DNA"/>
</dbReference>
<evidence type="ECO:0000313" key="1">
    <source>
        <dbReference type="EMBL" id="KAF0927940.1"/>
    </source>
</evidence>
<proteinExistence type="predicted"/>